<dbReference type="KEGG" id="acan:ACA1_066950"/>
<reference evidence="3 4" key="1">
    <citation type="journal article" date="2013" name="Genome Biol.">
        <title>Genome of Acanthamoeba castellanii highlights extensive lateral gene transfer and early evolution of tyrosine kinase signaling.</title>
        <authorList>
            <person name="Clarke M."/>
            <person name="Lohan A.J."/>
            <person name="Liu B."/>
            <person name="Lagkouvardos I."/>
            <person name="Roy S."/>
            <person name="Zafar N."/>
            <person name="Bertelli C."/>
            <person name="Schilde C."/>
            <person name="Kianianmomeni A."/>
            <person name="Burglin T.R."/>
            <person name="Frech C."/>
            <person name="Turcotte B."/>
            <person name="Kopec K.O."/>
            <person name="Synnott J.M."/>
            <person name="Choo C."/>
            <person name="Paponov I."/>
            <person name="Finkler A."/>
            <person name="Soon Heng Tan C."/>
            <person name="Hutchins A.P."/>
            <person name="Weinmeier T."/>
            <person name="Rattei T."/>
            <person name="Chu J.S."/>
            <person name="Gimenez G."/>
            <person name="Irimia M."/>
            <person name="Rigden D.J."/>
            <person name="Fitzpatrick D.A."/>
            <person name="Lorenzo-Morales J."/>
            <person name="Bateman A."/>
            <person name="Chiu C.H."/>
            <person name="Tang P."/>
            <person name="Hegemann P."/>
            <person name="Fromm H."/>
            <person name="Raoult D."/>
            <person name="Greub G."/>
            <person name="Miranda-Saavedra D."/>
            <person name="Chen N."/>
            <person name="Nash P."/>
            <person name="Ginger M.L."/>
            <person name="Horn M."/>
            <person name="Schaap P."/>
            <person name="Caler L."/>
            <person name="Loftus B."/>
        </authorList>
    </citation>
    <scope>NUCLEOTIDE SEQUENCE [LARGE SCALE GENOMIC DNA]</scope>
    <source>
        <strain evidence="3 4">Neff</strain>
    </source>
</reference>
<dbReference type="OrthoDB" id="2413960at2759"/>
<evidence type="ECO:0000313" key="3">
    <source>
        <dbReference type="EMBL" id="ELR14654.1"/>
    </source>
</evidence>
<keyword evidence="4" id="KW-1185">Reference proteome</keyword>
<sequence length="105" mass="11823">GLFTVYRPGSGSHYKFCQHLQHKAQSMGVWVHLVSEHQTTITCGQCFHIEAAMCKNLTKWFECRWCGYTIDRDANAARNVAIMNAERCVGKLEPYAIVAAASNKD</sequence>
<dbReference type="EMBL" id="KB008048">
    <property type="protein sequence ID" value="ELR14654.1"/>
    <property type="molecule type" value="Genomic_DNA"/>
</dbReference>
<dbReference type="AlphaFoldDB" id="L8GNT5"/>
<dbReference type="InterPro" id="IPR051491">
    <property type="entry name" value="Recombinase/Transposase-rel"/>
</dbReference>
<dbReference type="Proteomes" id="UP000011083">
    <property type="component" value="Unassembled WGS sequence"/>
</dbReference>
<dbReference type="GO" id="GO:0003677">
    <property type="term" value="F:DNA binding"/>
    <property type="evidence" value="ECO:0007669"/>
    <property type="project" value="UniProtKB-KW"/>
</dbReference>
<name>L8GNT5_ACACF</name>
<dbReference type="VEuPathDB" id="AmoebaDB:ACA1_066950"/>
<dbReference type="RefSeq" id="XP_004336667.1">
    <property type="nucleotide sequence ID" value="XM_004336619.1"/>
</dbReference>
<dbReference type="Pfam" id="PF07282">
    <property type="entry name" value="Cas12f1-like_TNB"/>
    <property type="match status" value="1"/>
</dbReference>
<evidence type="ECO:0000256" key="1">
    <source>
        <dbReference type="ARBA" id="ARBA00023125"/>
    </source>
</evidence>
<evidence type="ECO:0000313" key="4">
    <source>
        <dbReference type="Proteomes" id="UP000011083"/>
    </source>
</evidence>
<proteinExistence type="predicted"/>
<dbReference type="PANTHER" id="PTHR36172:SF1">
    <property type="entry name" value="RESOLVASE-RELATED"/>
    <property type="match status" value="1"/>
</dbReference>
<dbReference type="GeneID" id="14915222"/>
<keyword evidence="1" id="KW-0238">DNA-binding</keyword>
<protein>
    <submittedName>
        <fullName evidence="3">Transposase</fullName>
    </submittedName>
</protein>
<organism evidence="3 4">
    <name type="scientific">Acanthamoeba castellanii (strain ATCC 30010 / Neff)</name>
    <dbReference type="NCBI Taxonomy" id="1257118"/>
    <lineage>
        <taxon>Eukaryota</taxon>
        <taxon>Amoebozoa</taxon>
        <taxon>Discosea</taxon>
        <taxon>Longamoebia</taxon>
        <taxon>Centramoebida</taxon>
        <taxon>Acanthamoebidae</taxon>
        <taxon>Acanthamoeba</taxon>
    </lineage>
</organism>
<accession>L8GNT5</accession>
<dbReference type="PANTHER" id="PTHR36172">
    <property type="match status" value="1"/>
</dbReference>
<gene>
    <name evidence="3" type="ORF">ACA1_066950</name>
</gene>
<feature type="non-terminal residue" evidence="3">
    <location>
        <position position="1"/>
    </location>
</feature>
<dbReference type="InterPro" id="IPR010095">
    <property type="entry name" value="Cas12f1-like_TNB"/>
</dbReference>
<feature type="domain" description="Cas12f1-like TNB" evidence="2">
    <location>
        <begin position="13"/>
        <end position="80"/>
    </location>
</feature>
<evidence type="ECO:0000259" key="2">
    <source>
        <dbReference type="Pfam" id="PF07282"/>
    </source>
</evidence>